<dbReference type="STRING" id="1212765.MHLP_02080"/>
<dbReference type="HOGENOM" id="CLU_2260630_0_0_14"/>
<reference evidence="1 2" key="1">
    <citation type="journal article" date="2012" name="J. Bacteriol.">
        <title>Genome Sequence of "Candidatus Mycoplasma haemolamae" Strain Purdue, a Red Blood Cell Pathogen of Alpacas (Vicugna pacos) and Llamas (Lama glama).</title>
        <authorList>
            <person name="Guimaraes A.M."/>
            <person name="Toth B."/>
            <person name="Santos A.P."/>
            <person name="do Nascimento N.C."/>
            <person name="Kritchevsky J.E."/>
            <person name="Messick J.B."/>
        </authorList>
    </citation>
    <scope>NUCLEOTIDE SEQUENCE [LARGE SCALE GENOMIC DNA]</scope>
    <source>
        <strain evidence="1 2">Purdue</strain>
    </source>
</reference>
<sequence>MRGRLTLFKGTEEYGLGSEYSLKISYEDNSTDEVSVSFAIRNSQETLDKFLKNFNHDISFDSYDLEGFLRSFKAQEDNFKDFFGEKTYSELEAKAKEPLSKET</sequence>
<dbReference type="Proteomes" id="UP000006502">
    <property type="component" value="Chromosome"/>
</dbReference>
<protein>
    <submittedName>
        <fullName evidence="1">Uncharacterized protein</fullName>
    </submittedName>
</protein>
<dbReference type="EMBL" id="CP003731">
    <property type="protein sequence ID" value="AFO51996.1"/>
    <property type="molecule type" value="Genomic_DNA"/>
</dbReference>
<dbReference type="PATRIC" id="fig|1212765.3.peg.467"/>
<dbReference type="KEGG" id="mhl:MHLP_02080"/>
<reference evidence="2" key="2">
    <citation type="submission" date="2012-07" db="EMBL/GenBank/DDBJ databases">
        <title>Complete genome sequence of 'Candidatus Mycoplasma haemolamae'.</title>
        <authorList>
            <person name="Guimaraes A.M.S."/>
            <person name="Toth B."/>
            <person name="Santos A.P."/>
            <person name="Nascimento N.C."/>
            <person name="Sojka J.E."/>
            <person name="Messick J.B."/>
        </authorList>
    </citation>
    <scope>NUCLEOTIDE SEQUENCE [LARGE SCALE GENOMIC DNA]</scope>
    <source>
        <strain evidence="2">Purdue</strain>
    </source>
</reference>
<proteinExistence type="predicted"/>
<evidence type="ECO:0000313" key="2">
    <source>
        <dbReference type="Proteomes" id="UP000006502"/>
    </source>
</evidence>
<name>I7CFL2_MYCHA</name>
<gene>
    <name evidence="1" type="ordered locus">MHLP_02080</name>
</gene>
<organism evidence="1 2">
    <name type="scientific">Mycoplasma haematolamae (strain Purdue)</name>
    <dbReference type="NCBI Taxonomy" id="1212765"/>
    <lineage>
        <taxon>Bacteria</taxon>
        <taxon>Bacillati</taxon>
        <taxon>Mycoplasmatota</taxon>
        <taxon>Mollicutes</taxon>
        <taxon>Mycoplasmataceae</taxon>
        <taxon>Mycoplasma</taxon>
    </lineage>
</organism>
<accession>I7CFL2</accession>
<keyword evidence="2" id="KW-1185">Reference proteome</keyword>
<evidence type="ECO:0000313" key="1">
    <source>
        <dbReference type="EMBL" id="AFO51996.1"/>
    </source>
</evidence>
<dbReference type="AlphaFoldDB" id="I7CFL2"/>